<dbReference type="PROSITE" id="PS50885">
    <property type="entry name" value="HAMP"/>
    <property type="match status" value="1"/>
</dbReference>
<dbReference type="PROSITE" id="PS50113">
    <property type="entry name" value="PAC"/>
    <property type="match status" value="1"/>
</dbReference>
<dbReference type="GO" id="GO:0016020">
    <property type="term" value="C:membrane"/>
    <property type="evidence" value="ECO:0007669"/>
    <property type="project" value="InterPro"/>
</dbReference>
<dbReference type="PANTHER" id="PTHR43531:SF11">
    <property type="entry name" value="METHYL-ACCEPTING CHEMOTAXIS PROTEIN 3"/>
    <property type="match status" value="1"/>
</dbReference>
<proteinExistence type="inferred from homology"/>
<dbReference type="Proteomes" id="UP000050413">
    <property type="component" value="Unassembled WGS sequence"/>
</dbReference>
<reference evidence="7 10" key="2">
    <citation type="submission" date="2016-01" db="EMBL/GenBank/DDBJ databases">
        <authorList>
            <person name="Varghese N."/>
        </authorList>
    </citation>
    <scope>NUCLEOTIDE SEQUENCE [LARGE SCALE GENOMIC DNA]</scope>
    <source>
        <strain evidence="7 10">HL-91</strain>
    </source>
</reference>
<evidence type="ECO:0000256" key="2">
    <source>
        <dbReference type="ARBA" id="ARBA00029447"/>
    </source>
</evidence>
<evidence type="ECO:0000259" key="4">
    <source>
        <dbReference type="PROSITE" id="PS50111"/>
    </source>
</evidence>
<sequence length="463" mass="49387">MTSAIQDLTTLTKIADTDHAAISKALLQMVDETQATIQFRPDGTILYANANFLAAVEYTLDEITGRHHRIFVDRDYGQSPEYRKFWNDIRAGQVFTGQFPRVTKSGQTIWIQATYAPVKNADGVIERVVKVATDVTEQVHAIEDIAQGLYRLREGDLTTLVPVSSLAGMARIADALNQAMTKTAELIGKTSYVAALVEETGSKLNTQSQELQDHTNSAASSLEETAAALEELSAGSRSTVNSAKQIETMTNATRERSEASTEIVSETNAAMDRIKKASRKVSQIVDVIEGIALQTNLLSLNASIEAARAGAAGRGFGVVASEVRELAQRSSAAAKEITVLIEASAREVNDGAQLVGKTEEALNDILSSINAVSQSASEIVATTTEQSLALNNISSAVAQLDRTTRDNAVLADQAAHASESLTRTSSELSNELSFFKLGNSAGGSSPFAAQASAHRKPASARLQ</sequence>
<dbReference type="GO" id="GO:0004888">
    <property type="term" value="F:transmembrane signaling receptor activity"/>
    <property type="evidence" value="ECO:0007669"/>
    <property type="project" value="InterPro"/>
</dbReference>
<evidence type="ECO:0000313" key="8">
    <source>
        <dbReference type="EMBL" id="KPP89818.1"/>
    </source>
</evidence>
<evidence type="ECO:0000256" key="1">
    <source>
        <dbReference type="ARBA" id="ARBA00022500"/>
    </source>
</evidence>
<feature type="domain" description="PAC" evidence="5">
    <location>
        <begin position="95"/>
        <end position="147"/>
    </location>
</feature>
<feature type="domain" description="HAMP" evidence="6">
    <location>
        <begin position="136"/>
        <end position="188"/>
    </location>
</feature>
<dbReference type="PRINTS" id="PR00260">
    <property type="entry name" value="CHEMTRNSDUCR"/>
</dbReference>
<dbReference type="NCBIfam" id="TIGR00229">
    <property type="entry name" value="sensory_box"/>
    <property type="match status" value="1"/>
</dbReference>
<evidence type="ECO:0000259" key="6">
    <source>
        <dbReference type="PROSITE" id="PS50885"/>
    </source>
</evidence>
<dbReference type="GO" id="GO:0007165">
    <property type="term" value="P:signal transduction"/>
    <property type="evidence" value="ECO:0007669"/>
    <property type="project" value="UniProtKB-KW"/>
</dbReference>
<dbReference type="InterPro" id="IPR004090">
    <property type="entry name" value="Chemotax_Me-accpt_rcpt"/>
</dbReference>
<protein>
    <submittedName>
        <fullName evidence="8">Methyl-accepting chemotaxis protein</fullName>
    </submittedName>
    <submittedName>
        <fullName evidence="7">Methyl-accepting chemotaxis sensory transducer with Pas/Pac sensor</fullName>
    </submittedName>
</protein>
<dbReference type="STRING" id="1666912.Ga0058931_1355"/>
<dbReference type="EMBL" id="FBYC01000004">
    <property type="protein sequence ID" value="CUX80813.1"/>
    <property type="molecule type" value="Genomic_DNA"/>
</dbReference>
<dbReference type="SMART" id="SM00283">
    <property type="entry name" value="MA"/>
    <property type="match status" value="1"/>
</dbReference>
<keyword evidence="10" id="KW-1185">Reference proteome</keyword>
<dbReference type="EMBL" id="LJSG01000020">
    <property type="protein sequence ID" value="KPP89818.1"/>
    <property type="molecule type" value="Genomic_DNA"/>
</dbReference>
<dbReference type="InterPro" id="IPR051310">
    <property type="entry name" value="MCP_chemotaxis"/>
</dbReference>
<dbReference type="InterPro" id="IPR013655">
    <property type="entry name" value="PAS_fold_3"/>
</dbReference>
<reference evidence="8 9" key="1">
    <citation type="submission" date="2015-09" db="EMBL/GenBank/DDBJ databases">
        <title>Identification and resolution of microdiversity through metagenomic sequencing of parallel consortia.</title>
        <authorList>
            <person name="Nelson W.C."/>
            <person name="Romine M.F."/>
            <person name="Lindemann S.R."/>
        </authorList>
    </citation>
    <scope>NUCLEOTIDE SEQUENCE [LARGE SCALE GENOMIC DNA]</scope>
    <source>
        <strain evidence="8">HL-91</strain>
    </source>
</reference>
<dbReference type="InterPro" id="IPR000014">
    <property type="entry name" value="PAS"/>
</dbReference>
<evidence type="ECO:0000256" key="3">
    <source>
        <dbReference type="PROSITE-ProRule" id="PRU00284"/>
    </source>
</evidence>
<dbReference type="CDD" id="cd00130">
    <property type="entry name" value="PAS"/>
    <property type="match status" value="1"/>
</dbReference>
<comment type="caution">
    <text evidence="8">The sequence shown here is derived from an EMBL/GenBank/DDBJ whole genome shotgun (WGS) entry which is preliminary data.</text>
</comment>
<evidence type="ECO:0000313" key="7">
    <source>
        <dbReference type="EMBL" id="CUX80813.1"/>
    </source>
</evidence>
<dbReference type="PROSITE" id="PS50111">
    <property type="entry name" value="CHEMOTAXIS_TRANSDUC_2"/>
    <property type="match status" value="1"/>
</dbReference>
<keyword evidence="1" id="KW-0145">Chemotaxis</keyword>
<dbReference type="PANTHER" id="PTHR43531">
    <property type="entry name" value="PROTEIN ICFG"/>
    <property type="match status" value="1"/>
</dbReference>
<dbReference type="RefSeq" id="WP_072245657.1">
    <property type="nucleotide sequence ID" value="NZ_FBYC01000004.1"/>
</dbReference>
<dbReference type="Pfam" id="PF00015">
    <property type="entry name" value="MCPsignal"/>
    <property type="match status" value="1"/>
</dbReference>
<accession>A0A0P7YHH6</accession>
<dbReference type="InterPro" id="IPR004089">
    <property type="entry name" value="MCPsignal_dom"/>
</dbReference>
<feature type="domain" description="Methyl-accepting transducer" evidence="4">
    <location>
        <begin position="193"/>
        <end position="422"/>
    </location>
</feature>
<evidence type="ECO:0000313" key="9">
    <source>
        <dbReference type="Proteomes" id="UP000050413"/>
    </source>
</evidence>
<dbReference type="Proteomes" id="UP000182045">
    <property type="component" value="Unassembled WGS sequence"/>
</dbReference>
<keyword evidence="3" id="KW-0807">Transducer</keyword>
<organism evidence="8 9">
    <name type="scientific">Roseibaca calidilacus</name>
    <dbReference type="NCBI Taxonomy" id="1666912"/>
    <lineage>
        <taxon>Bacteria</taxon>
        <taxon>Pseudomonadati</taxon>
        <taxon>Pseudomonadota</taxon>
        <taxon>Alphaproteobacteria</taxon>
        <taxon>Rhodobacterales</taxon>
        <taxon>Paracoccaceae</taxon>
        <taxon>Roseinatronobacter</taxon>
    </lineage>
</organism>
<dbReference type="GO" id="GO:0006935">
    <property type="term" value="P:chemotaxis"/>
    <property type="evidence" value="ECO:0007669"/>
    <property type="project" value="UniProtKB-KW"/>
</dbReference>
<name>A0A0P7YHH6_9RHOB</name>
<dbReference type="PATRIC" id="fig|1666912.4.peg.138"/>
<dbReference type="Pfam" id="PF08447">
    <property type="entry name" value="PAS_3"/>
    <property type="match status" value="1"/>
</dbReference>
<evidence type="ECO:0000259" key="5">
    <source>
        <dbReference type="PROSITE" id="PS50113"/>
    </source>
</evidence>
<dbReference type="SUPFAM" id="SSF55785">
    <property type="entry name" value="PYP-like sensor domain (PAS domain)"/>
    <property type="match status" value="1"/>
</dbReference>
<dbReference type="SUPFAM" id="SSF58104">
    <property type="entry name" value="Methyl-accepting chemotaxis protein (MCP) signaling domain"/>
    <property type="match status" value="1"/>
</dbReference>
<dbReference type="AlphaFoldDB" id="A0A0P7YHH6"/>
<dbReference type="InterPro" id="IPR000700">
    <property type="entry name" value="PAS-assoc_C"/>
</dbReference>
<dbReference type="InterPro" id="IPR001610">
    <property type="entry name" value="PAC"/>
</dbReference>
<comment type="similarity">
    <text evidence="2">Belongs to the methyl-accepting chemotaxis (MCP) protein family.</text>
</comment>
<dbReference type="InterPro" id="IPR003660">
    <property type="entry name" value="HAMP_dom"/>
</dbReference>
<dbReference type="Gene3D" id="3.30.450.20">
    <property type="entry name" value="PAS domain"/>
    <property type="match status" value="1"/>
</dbReference>
<dbReference type="InterPro" id="IPR035965">
    <property type="entry name" value="PAS-like_dom_sf"/>
</dbReference>
<dbReference type="Gene3D" id="1.10.287.950">
    <property type="entry name" value="Methyl-accepting chemotaxis protein"/>
    <property type="match status" value="1"/>
</dbReference>
<dbReference type="OrthoDB" id="9765776at2"/>
<dbReference type="SMART" id="SM00086">
    <property type="entry name" value="PAC"/>
    <property type="match status" value="1"/>
</dbReference>
<gene>
    <name evidence="8" type="primary">mcp</name>
    <name evidence="7" type="ORF">Ga0058931_1355</name>
    <name evidence="8" type="ORF">HLUCCA05_06575</name>
</gene>
<evidence type="ECO:0000313" key="10">
    <source>
        <dbReference type="Proteomes" id="UP000182045"/>
    </source>
</evidence>